<dbReference type="Proteomes" id="UP000886595">
    <property type="component" value="Unassembled WGS sequence"/>
</dbReference>
<keyword evidence="2" id="KW-1185">Reference proteome</keyword>
<dbReference type="EMBL" id="JAAMPC010000011">
    <property type="protein sequence ID" value="KAG2282666.1"/>
    <property type="molecule type" value="Genomic_DNA"/>
</dbReference>
<accession>A0A8X7UNL8</accession>
<sequence length="121" mass="13892">MISGYETMVYQRVGGMQIMPSKQQAEAFTTQLQKQPIEASREDFNRIIAKIDVMLSKLLPKDMISSIQRQDSNQNLSITPNDATNLTKNYNCCRENQTFVIIKSHTQNKKKKTSYPSEVLM</sequence>
<gene>
    <name evidence="1" type="ORF">Bca52824_053886</name>
</gene>
<organism evidence="1 2">
    <name type="scientific">Brassica carinata</name>
    <name type="common">Ethiopian mustard</name>
    <name type="synonym">Abyssinian cabbage</name>
    <dbReference type="NCBI Taxonomy" id="52824"/>
    <lineage>
        <taxon>Eukaryota</taxon>
        <taxon>Viridiplantae</taxon>
        <taxon>Streptophyta</taxon>
        <taxon>Embryophyta</taxon>
        <taxon>Tracheophyta</taxon>
        <taxon>Spermatophyta</taxon>
        <taxon>Magnoliopsida</taxon>
        <taxon>eudicotyledons</taxon>
        <taxon>Gunneridae</taxon>
        <taxon>Pentapetalae</taxon>
        <taxon>rosids</taxon>
        <taxon>malvids</taxon>
        <taxon>Brassicales</taxon>
        <taxon>Brassicaceae</taxon>
        <taxon>Brassiceae</taxon>
        <taxon>Brassica</taxon>
    </lineage>
</organism>
<protein>
    <submittedName>
        <fullName evidence="1">Uncharacterized protein</fullName>
    </submittedName>
</protein>
<dbReference type="AlphaFoldDB" id="A0A8X7UNL8"/>
<evidence type="ECO:0000313" key="2">
    <source>
        <dbReference type="Proteomes" id="UP000886595"/>
    </source>
</evidence>
<name>A0A8X7UNL8_BRACI</name>
<reference evidence="1 2" key="1">
    <citation type="submission" date="2020-02" db="EMBL/GenBank/DDBJ databases">
        <authorList>
            <person name="Ma Q."/>
            <person name="Huang Y."/>
            <person name="Song X."/>
            <person name="Pei D."/>
        </authorList>
    </citation>
    <scope>NUCLEOTIDE SEQUENCE [LARGE SCALE GENOMIC DNA]</scope>
    <source>
        <strain evidence="1">Sxm20200214</strain>
        <tissue evidence="1">Leaf</tissue>
    </source>
</reference>
<proteinExistence type="predicted"/>
<comment type="caution">
    <text evidence="1">The sequence shown here is derived from an EMBL/GenBank/DDBJ whole genome shotgun (WGS) entry which is preliminary data.</text>
</comment>
<evidence type="ECO:0000313" key="1">
    <source>
        <dbReference type="EMBL" id="KAG2282666.1"/>
    </source>
</evidence>